<evidence type="ECO:0000256" key="5">
    <source>
        <dbReference type="ARBA" id="ARBA00022575"/>
    </source>
</evidence>
<evidence type="ECO:0000256" key="6">
    <source>
        <dbReference type="ARBA" id="ARBA00022630"/>
    </source>
</evidence>
<comment type="cofactor">
    <cofactor evidence="1">
        <name>FMN</name>
        <dbReference type="ChEBI" id="CHEBI:58210"/>
    </cofactor>
</comment>
<proteinExistence type="inferred from homology"/>
<comment type="catalytic activity">
    <reaction evidence="11">
        <text>3 propionate 3-nitronate + 3 O2 + H2O = 3 3-oxopropanoate + 2 nitrate + nitrite + H2O2 + 3 H(+)</text>
        <dbReference type="Rhea" id="RHEA:57332"/>
        <dbReference type="ChEBI" id="CHEBI:15377"/>
        <dbReference type="ChEBI" id="CHEBI:15378"/>
        <dbReference type="ChEBI" id="CHEBI:15379"/>
        <dbReference type="ChEBI" id="CHEBI:16240"/>
        <dbReference type="ChEBI" id="CHEBI:16301"/>
        <dbReference type="ChEBI" id="CHEBI:17632"/>
        <dbReference type="ChEBI" id="CHEBI:33190"/>
        <dbReference type="ChEBI" id="CHEBI:136067"/>
    </reaction>
</comment>
<dbReference type="InterPro" id="IPR004136">
    <property type="entry name" value="NMO"/>
</dbReference>
<keyword evidence="7" id="KW-0288">FMN</keyword>
<dbReference type="Pfam" id="PF03060">
    <property type="entry name" value="NMO"/>
    <property type="match status" value="1"/>
</dbReference>
<evidence type="ECO:0000256" key="1">
    <source>
        <dbReference type="ARBA" id="ARBA00001917"/>
    </source>
</evidence>
<comment type="caution">
    <text evidence="12">The sequence shown here is derived from an EMBL/GenBank/DDBJ whole genome shotgun (WGS) entry which is preliminary data.</text>
</comment>
<evidence type="ECO:0000256" key="3">
    <source>
        <dbReference type="ARBA" id="ARBA00009881"/>
    </source>
</evidence>
<reference evidence="13" key="1">
    <citation type="journal article" date="2019" name="Int. J. Syst. Evol. Microbiol.">
        <title>The Global Catalogue of Microorganisms (GCM) 10K type strain sequencing project: providing services to taxonomists for standard genome sequencing and annotation.</title>
        <authorList>
            <consortium name="The Broad Institute Genomics Platform"/>
            <consortium name="The Broad Institute Genome Sequencing Center for Infectious Disease"/>
            <person name="Wu L."/>
            <person name="Ma J."/>
        </authorList>
    </citation>
    <scope>NUCLEOTIDE SEQUENCE [LARGE SCALE GENOMIC DNA]</scope>
    <source>
        <strain evidence="13">CGMCC 1.13574</strain>
    </source>
</reference>
<comment type="similarity">
    <text evidence="3">Belongs to the nitronate monooxygenase family. NMO class I subfamily.</text>
</comment>
<dbReference type="PANTHER" id="PTHR42747:SF3">
    <property type="entry name" value="NITRONATE MONOOXYGENASE-RELATED"/>
    <property type="match status" value="1"/>
</dbReference>
<dbReference type="Proteomes" id="UP001597343">
    <property type="component" value="Unassembled WGS sequence"/>
</dbReference>
<evidence type="ECO:0000313" key="12">
    <source>
        <dbReference type="EMBL" id="MFD2171639.1"/>
    </source>
</evidence>
<dbReference type="EMBL" id="JBHUIO010000011">
    <property type="protein sequence ID" value="MFD2171639.1"/>
    <property type="molecule type" value="Genomic_DNA"/>
</dbReference>
<evidence type="ECO:0000256" key="7">
    <source>
        <dbReference type="ARBA" id="ARBA00022643"/>
    </source>
</evidence>
<dbReference type="InterPro" id="IPR013785">
    <property type="entry name" value="Aldolase_TIM"/>
</dbReference>
<evidence type="ECO:0000313" key="13">
    <source>
        <dbReference type="Proteomes" id="UP001597343"/>
    </source>
</evidence>
<comment type="function">
    <text evidence="2">Nitronate monooxygenase that uses molecular oxygen to catalyze the oxidative denitrification of alkyl nitronates. Acts on propionate 3-nitronate (P3N), the presumed physiological substrate. Probably functions in the detoxification of P3N, a metabolic poison produced by plants and fungi as a defense mechanism.</text>
</comment>
<dbReference type="CDD" id="cd04730">
    <property type="entry name" value="NPD_like"/>
    <property type="match status" value="1"/>
</dbReference>
<dbReference type="RefSeq" id="WP_386048619.1">
    <property type="nucleotide sequence ID" value="NZ_JBHUIO010000011.1"/>
</dbReference>
<protein>
    <recommendedName>
        <fullName evidence="4">Probable nitronate monooxygenase</fullName>
    </recommendedName>
    <alternativeName>
        <fullName evidence="10">Propionate 3-nitronate monooxygenase</fullName>
    </alternativeName>
</protein>
<evidence type="ECO:0000256" key="2">
    <source>
        <dbReference type="ARBA" id="ARBA00003535"/>
    </source>
</evidence>
<sequence length="356" mass="37906">MWTQTSVTQALHLEVPILQAGMAGGSTTPELIAAVSNAGGLGTLGAGYMTPEQMRGAIRAIRQLTDRPFAVNLFVNQIPTPDTEQVATIQNIMSKHRQELGIPEPQLPSKYAEAYQDQLRVVIEENVPVFSFTFGIPSREEMDALKQRGIVTCGTATTVREAIVLEEHGVDLIVGQGSEGGGHRGTFLSSAEQALIGTMALIPQIVDRVSVPVIAAGGIMDGRGIAAALSLGADAVQLGTAFLTCSESGAHAQFKEAVRNSTDESTALTRAFSGKYARGIRNTFLSELAAHDADIPEYPIQNALTRDIRQAAAQQNNPAYMSLWAGQAAALSQSIGASDLMRKLVAQTNEAMRRFS</sequence>
<keyword evidence="5" id="KW-0216">Detoxification</keyword>
<evidence type="ECO:0000256" key="9">
    <source>
        <dbReference type="ARBA" id="ARBA00023033"/>
    </source>
</evidence>
<dbReference type="Gene3D" id="3.20.20.70">
    <property type="entry name" value="Aldolase class I"/>
    <property type="match status" value="1"/>
</dbReference>
<name>A0ABW5A1H8_9BACL</name>
<keyword evidence="8 12" id="KW-0560">Oxidoreductase</keyword>
<dbReference type="PANTHER" id="PTHR42747">
    <property type="entry name" value="NITRONATE MONOOXYGENASE-RELATED"/>
    <property type="match status" value="1"/>
</dbReference>
<dbReference type="SUPFAM" id="SSF51412">
    <property type="entry name" value="Inosine monophosphate dehydrogenase (IMPDH)"/>
    <property type="match status" value="1"/>
</dbReference>
<evidence type="ECO:0000256" key="10">
    <source>
        <dbReference type="ARBA" id="ARBA00031155"/>
    </source>
</evidence>
<accession>A0ABW5A1H8</accession>
<evidence type="ECO:0000256" key="11">
    <source>
        <dbReference type="ARBA" id="ARBA00049401"/>
    </source>
</evidence>
<gene>
    <name evidence="12" type="ORF">ACFSOY_16880</name>
</gene>
<evidence type="ECO:0000256" key="4">
    <source>
        <dbReference type="ARBA" id="ARBA00013457"/>
    </source>
</evidence>
<keyword evidence="6" id="KW-0285">Flavoprotein</keyword>
<keyword evidence="13" id="KW-1185">Reference proteome</keyword>
<organism evidence="12 13">
    <name type="scientific">Tumebacillus lipolyticus</name>
    <dbReference type="NCBI Taxonomy" id="1280370"/>
    <lineage>
        <taxon>Bacteria</taxon>
        <taxon>Bacillati</taxon>
        <taxon>Bacillota</taxon>
        <taxon>Bacilli</taxon>
        <taxon>Bacillales</taxon>
        <taxon>Alicyclobacillaceae</taxon>
        <taxon>Tumebacillus</taxon>
    </lineage>
</organism>
<evidence type="ECO:0000256" key="8">
    <source>
        <dbReference type="ARBA" id="ARBA00023002"/>
    </source>
</evidence>
<keyword evidence="9" id="KW-0503">Monooxygenase</keyword>
<dbReference type="GO" id="GO:0016491">
    <property type="term" value="F:oxidoreductase activity"/>
    <property type="evidence" value="ECO:0007669"/>
    <property type="project" value="UniProtKB-KW"/>
</dbReference>